<evidence type="ECO:0000259" key="5">
    <source>
        <dbReference type="PROSITE" id="PS50931"/>
    </source>
</evidence>
<evidence type="ECO:0000256" key="2">
    <source>
        <dbReference type="ARBA" id="ARBA00023015"/>
    </source>
</evidence>
<feature type="domain" description="HTH lysR-type" evidence="5">
    <location>
        <begin position="2"/>
        <end position="58"/>
    </location>
</feature>
<keyword evidence="4" id="KW-0804">Transcription</keyword>
<dbReference type="PROSITE" id="PS50931">
    <property type="entry name" value="HTH_LYSR"/>
    <property type="match status" value="1"/>
</dbReference>
<gene>
    <name evidence="6" type="ORF">E0702_02680</name>
</gene>
<evidence type="ECO:0000256" key="4">
    <source>
        <dbReference type="ARBA" id="ARBA00023163"/>
    </source>
</evidence>
<dbReference type="Pfam" id="PF03466">
    <property type="entry name" value="LysR_substrate"/>
    <property type="match status" value="1"/>
</dbReference>
<dbReference type="Gene3D" id="1.10.10.10">
    <property type="entry name" value="Winged helix-like DNA-binding domain superfamily/Winged helix DNA-binding domain"/>
    <property type="match status" value="1"/>
</dbReference>
<evidence type="ECO:0000256" key="3">
    <source>
        <dbReference type="ARBA" id="ARBA00023125"/>
    </source>
</evidence>
<organism evidence="6 7">
    <name type="scientific">Halomonas marinisediminis</name>
    <dbReference type="NCBI Taxonomy" id="2546095"/>
    <lineage>
        <taxon>Bacteria</taxon>
        <taxon>Pseudomonadati</taxon>
        <taxon>Pseudomonadota</taxon>
        <taxon>Gammaproteobacteria</taxon>
        <taxon>Oceanospirillales</taxon>
        <taxon>Halomonadaceae</taxon>
        <taxon>Halomonas</taxon>
    </lineage>
</organism>
<dbReference type="RefSeq" id="WP_132041412.1">
    <property type="nucleotide sequence ID" value="NZ_SLTR01000002.1"/>
</dbReference>
<keyword evidence="2" id="KW-0805">Transcription regulation</keyword>
<keyword evidence="7" id="KW-1185">Reference proteome</keyword>
<dbReference type="CDD" id="cd05466">
    <property type="entry name" value="PBP2_LTTR_substrate"/>
    <property type="match status" value="1"/>
</dbReference>
<evidence type="ECO:0000256" key="1">
    <source>
        <dbReference type="ARBA" id="ARBA00009437"/>
    </source>
</evidence>
<keyword evidence="3" id="KW-0238">DNA-binding</keyword>
<protein>
    <submittedName>
        <fullName evidence="6">LysR family transcriptional regulator</fullName>
    </submittedName>
</protein>
<evidence type="ECO:0000313" key="6">
    <source>
        <dbReference type="EMBL" id="TDB05114.1"/>
    </source>
</evidence>
<dbReference type="InterPro" id="IPR005119">
    <property type="entry name" value="LysR_subst-bd"/>
</dbReference>
<dbReference type="SUPFAM" id="SSF46785">
    <property type="entry name" value="Winged helix' DNA-binding domain"/>
    <property type="match status" value="1"/>
</dbReference>
<comment type="similarity">
    <text evidence="1">Belongs to the LysR transcriptional regulatory family.</text>
</comment>
<sequence>MLQPQWLRTFETVVELGNFTRAAERLDLTQAAVSQHIKHLETRLGPLLLRQPRQLELTPAGHALLDYQREMHAADQRLQQRLAGDDATQGDLSLITPGSIGLAIYPHLLALQGEAPGLTIRHRFGPTGEVIASVLDKRAEFGLATQQPEDSRLSVSLFAREALELVVPAGERVEGWADLVRLGFIDHPDGHDMATRLLSRCFPGNPGIGQLPCRGFTNQIGLILDPVAAGLGFSVLPRFARQAFARPEAIRVVEDLPRVMDSLWLLHRAEWPLTARATHAIEWLKNRL</sequence>
<dbReference type="PANTHER" id="PTHR30126">
    <property type="entry name" value="HTH-TYPE TRANSCRIPTIONAL REGULATOR"/>
    <property type="match status" value="1"/>
</dbReference>
<dbReference type="PANTHER" id="PTHR30126:SF99">
    <property type="entry name" value="TRANSCRIPTIONAL REGULATOR LYSR FAMILY"/>
    <property type="match status" value="1"/>
</dbReference>
<accession>A0ABY2DB04</accession>
<evidence type="ECO:0000313" key="7">
    <source>
        <dbReference type="Proteomes" id="UP000294823"/>
    </source>
</evidence>
<dbReference type="Gene3D" id="3.40.190.10">
    <property type="entry name" value="Periplasmic binding protein-like II"/>
    <property type="match status" value="2"/>
</dbReference>
<dbReference type="PRINTS" id="PR00039">
    <property type="entry name" value="HTHLYSR"/>
</dbReference>
<comment type="caution">
    <text evidence="6">The sequence shown here is derived from an EMBL/GenBank/DDBJ whole genome shotgun (WGS) entry which is preliminary data.</text>
</comment>
<name>A0ABY2DB04_9GAMM</name>
<dbReference type="InterPro" id="IPR036388">
    <property type="entry name" value="WH-like_DNA-bd_sf"/>
</dbReference>
<dbReference type="InterPro" id="IPR036390">
    <property type="entry name" value="WH_DNA-bd_sf"/>
</dbReference>
<dbReference type="InterPro" id="IPR000847">
    <property type="entry name" value="LysR_HTH_N"/>
</dbReference>
<reference evidence="6 7" key="1">
    <citation type="submission" date="2019-03" db="EMBL/GenBank/DDBJ databases">
        <title>Halomonas marinisediminis sp. nov., a moderately halophilic bacterium isolated from the Bohai Gulf.</title>
        <authorList>
            <person name="Ji X."/>
        </authorList>
    </citation>
    <scope>NUCLEOTIDE SEQUENCE [LARGE SCALE GENOMIC DNA]</scope>
    <source>
        <strain evidence="6 7">204</strain>
    </source>
</reference>
<proteinExistence type="inferred from homology"/>
<dbReference type="Pfam" id="PF00126">
    <property type="entry name" value="HTH_1"/>
    <property type="match status" value="1"/>
</dbReference>
<dbReference type="EMBL" id="SLTR01000002">
    <property type="protein sequence ID" value="TDB05114.1"/>
    <property type="molecule type" value="Genomic_DNA"/>
</dbReference>
<dbReference type="SUPFAM" id="SSF53850">
    <property type="entry name" value="Periplasmic binding protein-like II"/>
    <property type="match status" value="1"/>
</dbReference>
<dbReference type="Proteomes" id="UP000294823">
    <property type="component" value="Unassembled WGS sequence"/>
</dbReference>